<evidence type="ECO:0000313" key="2">
    <source>
        <dbReference type="EMBL" id="CAB1419192.1"/>
    </source>
</evidence>
<comment type="caution">
    <text evidence="2">The sequence shown here is derived from an EMBL/GenBank/DDBJ whole genome shotgun (WGS) entry which is preliminary data.</text>
</comment>
<dbReference type="EMBL" id="CADEAL010000371">
    <property type="protein sequence ID" value="CAB1419192.1"/>
    <property type="molecule type" value="Genomic_DNA"/>
</dbReference>
<reference evidence="2" key="1">
    <citation type="submission" date="2020-03" db="EMBL/GenBank/DDBJ databases">
        <authorList>
            <person name="Weist P."/>
        </authorList>
    </citation>
    <scope>NUCLEOTIDE SEQUENCE</scope>
</reference>
<protein>
    <submittedName>
        <fullName evidence="2">Uncharacterized protein</fullName>
    </submittedName>
</protein>
<evidence type="ECO:0000313" key="3">
    <source>
        <dbReference type="Proteomes" id="UP001153269"/>
    </source>
</evidence>
<feature type="region of interest" description="Disordered" evidence="1">
    <location>
        <begin position="81"/>
        <end position="100"/>
    </location>
</feature>
<keyword evidence="3" id="KW-1185">Reference proteome</keyword>
<name>A0A9N7YAR3_PLEPL</name>
<evidence type="ECO:0000256" key="1">
    <source>
        <dbReference type="SAM" id="MobiDB-lite"/>
    </source>
</evidence>
<accession>A0A9N7YAR3</accession>
<organism evidence="2 3">
    <name type="scientific">Pleuronectes platessa</name>
    <name type="common">European plaice</name>
    <dbReference type="NCBI Taxonomy" id="8262"/>
    <lineage>
        <taxon>Eukaryota</taxon>
        <taxon>Metazoa</taxon>
        <taxon>Chordata</taxon>
        <taxon>Craniata</taxon>
        <taxon>Vertebrata</taxon>
        <taxon>Euteleostomi</taxon>
        <taxon>Actinopterygii</taxon>
        <taxon>Neopterygii</taxon>
        <taxon>Teleostei</taxon>
        <taxon>Neoteleostei</taxon>
        <taxon>Acanthomorphata</taxon>
        <taxon>Carangaria</taxon>
        <taxon>Pleuronectiformes</taxon>
        <taxon>Pleuronectoidei</taxon>
        <taxon>Pleuronectidae</taxon>
        <taxon>Pleuronectes</taxon>
    </lineage>
</organism>
<dbReference type="Proteomes" id="UP001153269">
    <property type="component" value="Unassembled WGS sequence"/>
</dbReference>
<proteinExistence type="predicted"/>
<sequence length="132" mass="15060">MAACAATASRNRKSIIRENFTLNMARKRLPAFCVRRTRCTLVRSSERLQPGRTSGPDPLNAGALSHCSSLLPSQMFTARSSVHPRYPWERSERRSRETRHLPVATFNLPCSDDPALNLQRVWTVEDKKQKPR</sequence>
<feature type="compositionally biased region" description="Basic and acidic residues" evidence="1">
    <location>
        <begin position="86"/>
        <end position="100"/>
    </location>
</feature>
<gene>
    <name evidence="2" type="ORF">PLEPLA_LOCUS7020</name>
</gene>
<dbReference type="AlphaFoldDB" id="A0A9N7YAR3"/>